<dbReference type="EMBL" id="JAEHFL010000003">
    <property type="protein sequence ID" value="MBK3427403.1"/>
    <property type="molecule type" value="Genomic_DNA"/>
</dbReference>
<feature type="domain" description="Antitoxin SocA-like Panacea" evidence="1">
    <location>
        <begin position="23"/>
        <end position="116"/>
    </location>
</feature>
<gene>
    <name evidence="2" type="ORF">JDP02_02605</name>
</gene>
<protein>
    <submittedName>
        <fullName evidence="2">DUF4065 domain-containing protein</fullName>
    </submittedName>
</protein>
<accession>A0A8I1L8D2</accession>
<evidence type="ECO:0000259" key="1">
    <source>
        <dbReference type="Pfam" id="PF13274"/>
    </source>
</evidence>
<proteinExistence type="predicted"/>
<reference evidence="2 3" key="1">
    <citation type="submission" date="2020-12" db="EMBL/GenBank/DDBJ databases">
        <title>Draft genome sequence of the commensal strain Corynebacterium tuberculostearicum MFP09/CIP 102622 isolated from human skin.</title>
        <authorList>
            <person name="Boukerb A.M."/>
            <person name="Janvier X."/>
            <person name="Feuilloley M.G.J."/>
            <person name="Groboillot A."/>
        </authorList>
    </citation>
    <scope>NUCLEOTIDE SEQUENCE [LARGE SCALE GENOMIC DNA]</scope>
    <source>
        <strain evidence="2 3">CIP 102622</strain>
    </source>
</reference>
<dbReference type="InterPro" id="IPR025272">
    <property type="entry name" value="SocA_Panacea"/>
</dbReference>
<evidence type="ECO:0000313" key="2">
    <source>
        <dbReference type="EMBL" id="MBK3427403.1"/>
    </source>
</evidence>
<organism evidence="2 3">
    <name type="scientific">Corynebacterium tuberculostearicum</name>
    <dbReference type="NCBI Taxonomy" id="38304"/>
    <lineage>
        <taxon>Bacteria</taxon>
        <taxon>Bacillati</taxon>
        <taxon>Actinomycetota</taxon>
        <taxon>Actinomycetes</taxon>
        <taxon>Mycobacteriales</taxon>
        <taxon>Corynebacteriaceae</taxon>
        <taxon>Corynebacterium</taxon>
    </lineage>
</organism>
<keyword evidence="3" id="KW-1185">Reference proteome</keyword>
<dbReference type="AlphaFoldDB" id="A0A8I1L8D2"/>
<name>A0A8I1L8D2_9CORY</name>
<dbReference type="Proteomes" id="UP000603369">
    <property type="component" value="Unassembled WGS sequence"/>
</dbReference>
<comment type="caution">
    <text evidence="2">The sequence shown here is derived from an EMBL/GenBank/DDBJ whole genome shotgun (WGS) entry which is preliminary data.</text>
</comment>
<evidence type="ECO:0000313" key="3">
    <source>
        <dbReference type="Proteomes" id="UP000603369"/>
    </source>
</evidence>
<sequence>MATAIDVAQVIYNKLGWVDAWKLEKLAYYCQAWSLGWYGRPLVSNEFQAWKDGPVEPDLYRENKYQRSEKSSTVLPGADVEAIGEEAEKIIDAVIAFYGDKTSNELIELTHSERPWIVARGQMGPEANANEPISQLEMKKYYALQEARGAEGPTRPMLSVQHLSGSDLQQRLQASVERWKGALEILATR</sequence>
<dbReference type="RefSeq" id="WP_200435389.1">
    <property type="nucleotide sequence ID" value="NZ_JAEHFL010000003.1"/>
</dbReference>
<dbReference type="Pfam" id="PF13274">
    <property type="entry name" value="SocA_Panacea"/>
    <property type="match status" value="1"/>
</dbReference>